<sequence>MSKRTKTIFLGLCIIGSFFIYCVFYYSNMLKNAPFRFSDFESISIQYGLRDSMLNTYNTATQEYQYINKNNQVVKERLKLSDDDLLFLHRKAMEMGFWNVDNDMTTPRQDSTEGAKVPRYVLEFKYKEKSKRVTLDADYPGNQKMKDAAKTTIEKVLDRINVAYAR</sequence>
<evidence type="ECO:0000256" key="1">
    <source>
        <dbReference type="SAM" id="Phobius"/>
    </source>
</evidence>
<gene>
    <name evidence="2" type="ORF">SAMN05660862_3557</name>
</gene>
<dbReference type="EMBL" id="FXAU01000008">
    <property type="protein sequence ID" value="SMG48560.1"/>
    <property type="molecule type" value="Genomic_DNA"/>
</dbReference>
<accession>A0A1X7L485</accession>
<reference evidence="2 3" key="1">
    <citation type="submission" date="2017-04" db="EMBL/GenBank/DDBJ databases">
        <authorList>
            <person name="Afonso C.L."/>
            <person name="Miller P.J."/>
            <person name="Scott M.A."/>
            <person name="Spackman E."/>
            <person name="Goraichik I."/>
            <person name="Dimitrov K.M."/>
            <person name="Suarez D.L."/>
            <person name="Swayne D.E."/>
        </authorList>
    </citation>
    <scope>NUCLEOTIDE SEQUENCE [LARGE SCALE GENOMIC DNA]</scope>
    <source>
        <strain evidence="2 3">DSM 22418</strain>
    </source>
</reference>
<name>A0A1X7L485_9SPHI</name>
<dbReference type="Proteomes" id="UP000192980">
    <property type="component" value="Unassembled WGS sequence"/>
</dbReference>
<evidence type="ECO:0000313" key="3">
    <source>
        <dbReference type="Proteomes" id="UP000192980"/>
    </source>
</evidence>
<keyword evidence="1" id="KW-1133">Transmembrane helix</keyword>
<evidence type="ECO:0000313" key="2">
    <source>
        <dbReference type="EMBL" id="SMG48560.1"/>
    </source>
</evidence>
<keyword evidence="1" id="KW-0812">Transmembrane</keyword>
<dbReference type="STRING" id="561061.SAMN05660862_3557"/>
<dbReference type="AlphaFoldDB" id="A0A1X7L485"/>
<keyword evidence="3" id="KW-1185">Reference proteome</keyword>
<proteinExistence type="predicted"/>
<organism evidence="2 3">
    <name type="scientific">Sphingobacterium psychroaquaticum</name>
    <dbReference type="NCBI Taxonomy" id="561061"/>
    <lineage>
        <taxon>Bacteria</taxon>
        <taxon>Pseudomonadati</taxon>
        <taxon>Bacteroidota</taxon>
        <taxon>Sphingobacteriia</taxon>
        <taxon>Sphingobacteriales</taxon>
        <taxon>Sphingobacteriaceae</taxon>
        <taxon>Sphingobacterium</taxon>
    </lineage>
</organism>
<feature type="transmembrane region" description="Helical" evidence="1">
    <location>
        <begin position="7"/>
        <end position="26"/>
    </location>
</feature>
<keyword evidence="1" id="KW-0472">Membrane</keyword>
<protein>
    <submittedName>
        <fullName evidence="2">Uncharacterized protein</fullName>
    </submittedName>
</protein>